<evidence type="ECO:0000313" key="10">
    <source>
        <dbReference type="EMBL" id="KVW95583.1"/>
    </source>
</evidence>
<comment type="catalytic activity">
    <reaction evidence="1">
        <text>ATP + protein L-histidine = ADP + protein N-phospho-L-histidine.</text>
        <dbReference type="EC" id="2.7.13.3"/>
    </reaction>
</comment>
<dbReference type="EC" id="2.7.13.3" evidence="2"/>
<dbReference type="OrthoDB" id="9797768at2"/>
<evidence type="ECO:0000259" key="9">
    <source>
        <dbReference type="PROSITE" id="PS50109"/>
    </source>
</evidence>
<organism evidence="10 11">
    <name type="scientific">Thiobacillus denitrificans</name>
    <dbReference type="NCBI Taxonomy" id="36861"/>
    <lineage>
        <taxon>Bacteria</taxon>
        <taxon>Pseudomonadati</taxon>
        <taxon>Pseudomonadota</taxon>
        <taxon>Betaproteobacteria</taxon>
        <taxon>Nitrosomonadales</taxon>
        <taxon>Thiobacillaceae</taxon>
        <taxon>Thiobacillus</taxon>
    </lineage>
</organism>
<dbReference type="InterPro" id="IPR036890">
    <property type="entry name" value="HATPase_C_sf"/>
</dbReference>
<dbReference type="InterPro" id="IPR005467">
    <property type="entry name" value="His_kinase_dom"/>
</dbReference>
<dbReference type="SMART" id="SM00387">
    <property type="entry name" value="HATPase_c"/>
    <property type="match status" value="1"/>
</dbReference>
<dbReference type="Proteomes" id="UP000064243">
    <property type="component" value="Unassembled WGS sequence"/>
</dbReference>
<dbReference type="GO" id="GO:0000155">
    <property type="term" value="F:phosphorelay sensor kinase activity"/>
    <property type="evidence" value="ECO:0007669"/>
    <property type="project" value="InterPro"/>
</dbReference>
<keyword evidence="3" id="KW-0597">Phosphoprotein</keyword>
<dbReference type="InterPro" id="IPR003594">
    <property type="entry name" value="HATPase_dom"/>
</dbReference>
<dbReference type="GO" id="GO:0005524">
    <property type="term" value="F:ATP binding"/>
    <property type="evidence" value="ECO:0007669"/>
    <property type="project" value="UniProtKB-KW"/>
</dbReference>
<name>A0A119CVT0_THIDE</name>
<evidence type="ECO:0000256" key="5">
    <source>
        <dbReference type="ARBA" id="ARBA00022741"/>
    </source>
</evidence>
<feature type="domain" description="Histidine kinase" evidence="9">
    <location>
        <begin position="425"/>
        <end position="639"/>
    </location>
</feature>
<accession>A0A119CVT0</accession>
<evidence type="ECO:0000313" key="11">
    <source>
        <dbReference type="Proteomes" id="UP000064243"/>
    </source>
</evidence>
<keyword evidence="5" id="KW-0547">Nucleotide-binding</keyword>
<dbReference type="Pfam" id="PF02518">
    <property type="entry name" value="HATPase_c"/>
    <property type="match status" value="1"/>
</dbReference>
<gene>
    <name evidence="10" type="ORF">ABW22_10535</name>
</gene>
<dbReference type="InterPro" id="IPR036097">
    <property type="entry name" value="HisK_dim/P_sf"/>
</dbReference>
<evidence type="ECO:0000256" key="2">
    <source>
        <dbReference type="ARBA" id="ARBA00012438"/>
    </source>
</evidence>
<keyword evidence="11" id="KW-1185">Reference proteome</keyword>
<dbReference type="PRINTS" id="PR00344">
    <property type="entry name" value="BCTRLSENSOR"/>
</dbReference>
<dbReference type="PROSITE" id="PS50109">
    <property type="entry name" value="HIS_KIN"/>
    <property type="match status" value="1"/>
</dbReference>
<dbReference type="InterPro" id="IPR003661">
    <property type="entry name" value="HisK_dim/P_dom"/>
</dbReference>
<keyword evidence="7" id="KW-0067">ATP-binding</keyword>
<dbReference type="Gene3D" id="1.10.287.130">
    <property type="match status" value="1"/>
</dbReference>
<dbReference type="PATRIC" id="fig|36861.3.peg.1772"/>
<dbReference type="PANTHER" id="PTHR43065:SF10">
    <property type="entry name" value="PEROXIDE STRESS-ACTIVATED HISTIDINE KINASE MAK3"/>
    <property type="match status" value="1"/>
</dbReference>
<dbReference type="STRING" id="1123392.GCA_000376425_00551"/>
<evidence type="ECO:0000256" key="3">
    <source>
        <dbReference type="ARBA" id="ARBA00022553"/>
    </source>
</evidence>
<keyword evidence="4" id="KW-0808">Transferase</keyword>
<evidence type="ECO:0000256" key="7">
    <source>
        <dbReference type="ARBA" id="ARBA00022840"/>
    </source>
</evidence>
<dbReference type="EMBL" id="LDUG01000025">
    <property type="protein sequence ID" value="KVW95583.1"/>
    <property type="molecule type" value="Genomic_DNA"/>
</dbReference>
<keyword evidence="8" id="KW-0902">Two-component regulatory system</keyword>
<dbReference type="AlphaFoldDB" id="A0A119CVT0"/>
<proteinExistence type="predicted"/>
<evidence type="ECO:0000256" key="1">
    <source>
        <dbReference type="ARBA" id="ARBA00000085"/>
    </source>
</evidence>
<dbReference type="InterPro" id="IPR004358">
    <property type="entry name" value="Sig_transdc_His_kin-like_C"/>
</dbReference>
<dbReference type="CDD" id="cd00082">
    <property type="entry name" value="HisKA"/>
    <property type="match status" value="1"/>
</dbReference>
<evidence type="ECO:0000256" key="4">
    <source>
        <dbReference type="ARBA" id="ARBA00022679"/>
    </source>
</evidence>
<dbReference type="PANTHER" id="PTHR43065">
    <property type="entry name" value="SENSOR HISTIDINE KINASE"/>
    <property type="match status" value="1"/>
</dbReference>
<comment type="caution">
    <text evidence="10">The sequence shown here is derived from an EMBL/GenBank/DDBJ whole genome shotgun (WGS) entry which is preliminary data.</text>
</comment>
<sequence>MVAEALEQLMRGDVAQAEFTACVRCDPVLALRLQLQPVDFGTQQDLLRALLLAAPVASGAAQVAHAARWRQSLGVAHLAQALALRAGVADAEAAWIAGLAHNLADYLDTAPTPPAHAADWLIELDSDGWLADAVRYHAEPLVRGRAAHPLVRIVQLSYQLVTRADAVDSVDVRAALAALQLGAGEAAQLLGDSLEQTRQLAQRFGLVDALAHTIPPGLQPAVDRSPLGPTSGGGFERLARLYAAQAVQSALHSHFRQASGAGQVFTLLQDALRALFGIERACLFAPAGDGTLQMTQLIPAAAGLSALAIPPDDALSALPRALARNAPQQFKRFDPDAALVDGQIARLLDVSRFICQSLALSDGRTGVLVAGDALPGLGALPLWRFTLAECAEALMPLPLAMPAPAAPIQAAPAPSDDISRDRVRRAIHEVANPLTIMRNYVNLLSDRLGADSAVQRDLGIISDEIERVARIVRGITAVEENAPPAAALELVSVNSVVSELVRMSLGTLFAPNKVNVQIDLNPDVPPLPLQKDLLKQVLFNLAKNAVEAMHAGGHLKFTTRLVDVDGLRQVEIEVADTGPGLPAAVTSHLFEPVVSEKGGDHAGLGLTISRSLVERMSGHLNCTSTPQGTHFLIRLPTLQNSEAPLTTTRYGSM</sequence>
<dbReference type="SUPFAM" id="SSF109604">
    <property type="entry name" value="HD-domain/PDEase-like"/>
    <property type="match status" value="1"/>
</dbReference>
<dbReference type="Gene3D" id="3.30.565.10">
    <property type="entry name" value="Histidine kinase-like ATPase, C-terminal domain"/>
    <property type="match status" value="1"/>
</dbReference>
<evidence type="ECO:0000256" key="6">
    <source>
        <dbReference type="ARBA" id="ARBA00022777"/>
    </source>
</evidence>
<protein>
    <recommendedName>
        <fullName evidence="2">histidine kinase</fullName>
        <ecNumber evidence="2">2.7.13.3</ecNumber>
    </recommendedName>
</protein>
<keyword evidence="6 10" id="KW-0418">Kinase</keyword>
<evidence type="ECO:0000256" key="8">
    <source>
        <dbReference type="ARBA" id="ARBA00023012"/>
    </source>
</evidence>
<dbReference type="SUPFAM" id="SSF55874">
    <property type="entry name" value="ATPase domain of HSP90 chaperone/DNA topoisomerase II/histidine kinase"/>
    <property type="match status" value="1"/>
</dbReference>
<dbReference type="SUPFAM" id="SSF47384">
    <property type="entry name" value="Homodimeric domain of signal transducing histidine kinase"/>
    <property type="match status" value="1"/>
</dbReference>
<reference evidence="10 11" key="1">
    <citation type="journal article" date="2015" name="Appl. Environ. Microbiol.">
        <title>Aerobic and Anaerobic Thiosulfate Oxidation by a Cold-Adapted, Subglacial Chemoautotroph.</title>
        <authorList>
            <person name="Harrold Z.R."/>
            <person name="Skidmore M.L."/>
            <person name="Hamilton T.L."/>
            <person name="Desch L."/>
            <person name="Amada K."/>
            <person name="van Gelder W."/>
            <person name="Glover K."/>
            <person name="Roden E.E."/>
            <person name="Boyd E.S."/>
        </authorList>
    </citation>
    <scope>NUCLEOTIDE SEQUENCE [LARGE SCALE GENOMIC DNA]</scope>
    <source>
        <strain evidence="10 11">RG</strain>
    </source>
</reference>